<comment type="caution">
    <text evidence="2">The sequence shown here is derived from an EMBL/GenBank/DDBJ whole genome shotgun (WGS) entry which is preliminary data.</text>
</comment>
<evidence type="ECO:0000313" key="3">
    <source>
        <dbReference type="Proteomes" id="UP000035996"/>
    </source>
</evidence>
<name>A0A0J6CUL3_9BACL</name>
<gene>
    <name evidence="2" type="ORF">AB986_12505</name>
</gene>
<keyword evidence="1" id="KW-0472">Membrane</keyword>
<dbReference type="EMBL" id="LELK01000004">
    <property type="protein sequence ID" value="KMM36755.1"/>
    <property type="molecule type" value="Genomic_DNA"/>
</dbReference>
<accession>A0A0J6CUL3</accession>
<keyword evidence="1" id="KW-1133">Transmembrane helix</keyword>
<organism evidence="2 3">
    <name type="scientific">Guptibacillus hwajinpoensis</name>
    <dbReference type="NCBI Taxonomy" id="208199"/>
    <lineage>
        <taxon>Bacteria</taxon>
        <taxon>Bacillati</taxon>
        <taxon>Bacillota</taxon>
        <taxon>Bacilli</taxon>
        <taxon>Bacillales</taxon>
        <taxon>Guptibacillaceae</taxon>
        <taxon>Guptibacillus</taxon>
    </lineage>
</organism>
<protein>
    <submittedName>
        <fullName evidence="2">Uncharacterized protein</fullName>
    </submittedName>
</protein>
<dbReference type="RefSeq" id="WP_048311466.1">
    <property type="nucleotide sequence ID" value="NZ_CP119526.1"/>
</dbReference>
<dbReference type="AlphaFoldDB" id="A0A0J6CUL3"/>
<dbReference type="OrthoDB" id="3076696at2"/>
<keyword evidence="1" id="KW-0812">Transmembrane</keyword>
<evidence type="ECO:0000256" key="1">
    <source>
        <dbReference type="SAM" id="Phobius"/>
    </source>
</evidence>
<feature type="transmembrane region" description="Helical" evidence="1">
    <location>
        <begin position="133"/>
        <end position="155"/>
    </location>
</feature>
<feature type="transmembrane region" description="Helical" evidence="1">
    <location>
        <begin position="90"/>
        <end position="113"/>
    </location>
</feature>
<reference evidence="2" key="1">
    <citation type="submission" date="2015-06" db="EMBL/GenBank/DDBJ databases">
        <authorList>
            <person name="Liu B."/>
            <person name="Wang J."/>
            <person name="Zhu Y."/>
            <person name="Liu G."/>
            <person name="Chen Q."/>
            <person name="Zheng C."/>
            <person name="Che J."/>
            <person name="Ge C."/>
            <person name="Shi H."/>
            <person name="Pan Z."/>
            <person name="Liu X."/>
        </authorList>
    </citation>
    <scope>NUCLEOTIDE SEQUENCE [LARGE SCALE GENOMIC DNA]</scope>
    <source>
        <strain evidence="2">DSM 16346</strain>
    </source>
</reference>
<dbReference type="Gene3D" id="1.20.1170.10">
    <property type="match status" value="1"/>
</dbReference>
<keyword evidence="3" id="KW-1185">Reference proteome</keyword>
<proteinExistence type="predicted"/>
<dbReference type="Proteomes" id="UP000035996">
    <property type="component" value="Unassembled WGS sequence"/>
</dbReference>
<sequence>MSFWDDIGGLFTGDTYFPDNPKREHRAQELAQDCGDFTSKLSSLAEKVKNDLTQLNDELASLYGDPTKLPSDVKPVEMEFGQWGVDVAQLIVPLITVPVVSASLTIAATSYLLASGEIGAAAFAGLVGLPAAFEIGIGAAAGVAAIGLTFAIGAISGSIKRDKLRDTIHEGVRSRVKLKKAYLVNYKLSISILAMSGTIKALKESKVTIPEIIETLKEMVKKTISELDKMNDQDAIEVLAGLDKGRGSWTSEDQ</sequence>
<evidence type="ECO:0000313" key="2">
    <source>
        <dbReference type="EMBL" id="KMM36755.1"/>
    </source>
</evidence>